<accession>A0ABW4GIF5</accession>
<dbReference type="EMBL" id="JBHUCM010000032">
    <property type="protein sequence ID" value="MFD1542567.1"/>
    <property type="molecule type" value="Genomic_DNA"/>
</dbReference>
<dbReference type="RefSeq" id="WP_219534297.1">
    <property type="nucleotide sequence ID" value="NZ_JAHKRM010000021.1"/>
</dbReference>
<reference evidence="3" key="1">
    <citation type="journal article" date="2019" name="Int. J. Syst. Evol. Microbiol.">
        <title>The Global Catalogue of Microorganisms (GCM) 10K type strain sequencing project: providing services to taxonomists for standard genome sequencing and annotation.</title>
        <authorList>
            <consortium name="The Broad Institute Genomics Platform"/>
            <consortium name="The Broad Institute Genome Sequencing Center for Infectious Disease"/>
            <person name="Wu L."/>
            <person name="Ma J."/>
        </authorList>
    </citation>
    <scope>NUCLEOTIDE SEQUENCE [LARGE SCALE GENOMIC DNA]</scope>
    <source>
        <strain evidence="3">CGMCC 1.15399</strain>
    </source>
</reference>
<evidence type="ECO:0000313" key="3">
    <source>
        <dbReference type="Proteomes" id="UP001597097"/>
    </source>
</evidence>
<dbReference type="Proteomes" id="UP001597097">
    <property type="component" value="Unassembled WGS sequence"/>
</dbReference>
<name>A0ABW4GIF5_9ACTN</name>
<comment type="caution">
    <text evidence="2">The sequence shown here is derived from an EMBL/GenBank/DDBJ whole genome shotgun (WGS) entry which is preliminary data.</text>
</comment>
<gene>
    <name evidence="2" type="ORF">ACFSJ0_36315</name>
</gene>
<organism evidence="2 3">
    <name type="scientific">Nonomuraea guangzhouensis</name>
    <dbReference type="NCBI Taxonomy" id="1291555"/>
    <lineage>
        <taxon>Bacteria</taxon>
        <taxon>Bacillati</taxon>
        <taxon>Actinomycetota</taxon>
        <taxon>Actinomycetes</taxon>
        <taxon>Streptosporangiales</taxon>
        <taxon>Streptosporangiaceae</taxon>
        <taxon>Nonomuraea</taxon>
    </lineage>
</organism>
<dbReference type="InterPro" id="IPR029476">
    <property type="entry name" value="DNase_NucA_NucB"/>
</dbReference>
<proteinExistence type="predicted"/>
<evidence type="ECO:0000313" key="2">
    <source>
        <dbReference type="EMBL" id="MFD1542567.1"/>
    </source>
</evidence>
<keyword evidence="3" id="KW-1185">Reference proteome</keyword>
<evidence type="ECO:0000259" key="1">
    <source>
        <dbReference type="Pfam" id="PF14040"/>
    </source>
</evidence>
<dbReference type="Pfam" id="PF14040">
    <property type="entry name" value="DNase_NucA_NucB"/>
    <property type="match status" value="1"/>
</dbReference>
<feature type="domain" description="Deoxyribonuclease NucA/NucB" evidence="1">
    <location>
        <begin position="264"/>
        <end position="335"/>
    </location>
</feature>
<sequence>MKKQLNSLRAKGVDKVMCTRPPKPKISAEEPPGGVPPNVPSWCKDESTGWYGLTRFNQCFWQTEGIDWIIVDTGEVVGGIEFTHYVDMVTLWNKGELTYGEHIYPHSEWGDWNTAMQISFGGHCNPNCTATSVTGPKPLQLRTWMQFNATFAVSLPARTVENISFDSQITWAAPDSGDFDNIEYVTDGPIDLRCDNGMLKGFTNTGCVFSDTWPTLTYKRSVVEDIVGHISRAQARGNPGAVGDVPLTRMYDDADAEQNRADACSFLTGPPPTGANCDEYPMAHTYEGAYTGGGDYPGDFSVEWVDATQNSSAGGQFGSFANNQRLLDKDPFYVFPDMNS</sequence>
<protein>
    <recommendedName>
        <fullName evidence="1">Deoxyribonuclease NucA/NucB domain-containing protein</fullName>
    </recommendedName>
</protein>